<evidence type="ECO:0000313" key="2">
    <source>
        <dbReference type="EMBL" id="KAB0793123.1"/>
    </source>
</evidence>
<evidence type="ECO:0008006" key="4">
    <source>
        <dbReference type="Google" id="ProtNLM"/>
    </source>
</evidence>
<gene>
    <name evidence="2" type="ORF">PPYR_12743</name>
</gene>
<feature type="signal peptide" evidence="1">
    <location>
        <begin position="1"/>
        <end position="18"/>
    </location>
</feature>
<dbReference type="EMBL" id="VVIM01000009">
    <property type="protein sequence ID" value="KAB0793123.1"/>
    <property type="molecule type" value="Genomic_DNA"/>
</dbReference>
<comment type="caution">
    <text evidence="2">The sequence shown here is derived from an EMBL/GenBank/DDBJ whole genome shotgun (WGS) entry which is preliminary data.</text>
</comment>
<evidence type="ECO:0000256" key="1">
    <source>
        <dbReference type="SAM" id="SignalP"/>
    </source>
</evidence>
<protein>
    <recommendedName>
        <fullName evidence="4">WAP domain-containing protein</fullName>
    </recommendedName>
</protein>
<sequence>MRGSGILCFLVLVVPAHLFIICQIACPQYQQPCGMPYNCGGCCNYYPPLPPPRPYPIIYPGPFYPVPYPPVTRPSIVVKPTPKPQGPVTVVVNTSTSTKEWHCPEDNDDEDYRSSLGELVECEFDTDCKTFSVRHKCCYHYILETHICKPAVTA</sequence>
<evidence type="ECO:0000313" key="3">
    <source>
        <dbReference type="Proteomes" id="UP000327044"/>
    </source>
</evidence>
<keyword evidence="1" id="KW-0732">Signal</keyword>
<keyword evidence="3" id="KW-1185">Reference proteome</keyword>
<dbReference type="AlphaFoldDB" id="A0A5N4A733"/>
<name>A0A5N4A733_PHOPY</name>
<proteinExistence type="predicted"/>
<dbReference type="Proteomes" id="UP000327044">
    <property type="component" value="Unassembled WGS sequence"/>
</dbReference>
<feature type="chain" id="PRO_5024348891" description="WAP domain-containing protein" evidence="1">
    <location>
        <begin position="19"/>
        <end position="154"/>
    </location>
</feature>
<dbReference type="InParanoid" id="A0A5N4A733"/>
<reference evidence="2 3" key="1">
    <citation type="journal article" date="2018" name="Elife">
        <title>Firefly genomes illuminate parallel origins of bioluminescence in beetles.</title>
        <authorList>
            <person name="Fallon T.R."/>
            <person name="Lower S.E."/>
            <person name="Chang C.H."/>
            <person name="Bessho-Uehara M."/>
            <person name="Martin G.J."/>
            <person name="Bewick A.J."/>
            <person name="Behringer M."/>
            <person name="Debat H.J."/>
            <person name="Wong I."/>
            <person name="Day J.C."/>
            <person name="Suvorov A."/>
            <person name="Silva C.J."/>
            <person name="Stanger-Hall K.F."/>
            <person name="Hall D.W."/>
            <person name="Schmitz R.J."/>
            <person name="Nelson D.R."/>
            <person name="Lewis S.M."/>
            <person name="Shigenobu S."/>
            <person name="Bybee S.M."/>
            <person name="Larracuente A.M."/>
            <person name="Oba Y."/>
            <person name="Weng J.K."/>
        </authorList>
    </citation>
    <scope>NUCLEOTIDE SEQUENCE [LARGE SCALE GENOMIC DNA]</scope>
    <source>
        <strain evidence="2">1611_PpyrPB1</strain>
        <tissue evidence="2">Whole body</tissue>
    </source>
</reference>
<accession>A0A5N4A733</accession>
<organism evidence="2 3">
    <name type="scientific">Photinus pyralis</name>
    <name type="common">Common eastern firefly</name>
    <name type="synonym">Lampyris pyralis</name>
    <dbReference type="NCBI Taxonomy" id="7054"/>
    <lineage>
        <taxon>Eukaryota</taxon>
        <taxon>Metazoa</taxon>
        <taxon>Ecdysozoa</taxon>
        <taxon>Arthropoda</taxon>
        <taxon>Hexapoda</taxon>
        <taxon>Insecta</taxon>
        <taxon>Pterygota</taxon>
        <taxon>Neoptera</taxon>
        <taxon>Endopterygota</taxon>
        <taxon>Coleoptera</taxon>
        <taxon>Polyphaga</taxon>
        <taxon>Elateriformia</taxon>
        <taxon>Elateroidea</taxon>
        <taxon>Lampyridae</taxon>
        <taxon>Lampyrinae</taxon>
        <taxon>Photinus</taxon>
    </lineage>
</organism>